<gene>
    <name evidence="2" type="ORF">LIQ08_19860</name>
</gene>
<sequence>MWRDTDAVGSWSWSGGERRETNATVYSHGAEAELLVNGRSYGRKTAKECKIVFKNGRYEEGTITAVSYDVQG</sequence>
<dbReference type="Pfam" id="PF16355">
    <property type="entry name" value="DUF4982"/>
    <property type="match status" value="1"/>
</dbReference>
<accession>A0AAJ1B9L7</accession>
<protein>
    <submittedName>
        <fullName evidence="2">DUF4982 domain-containing protein</fullName>
    </submittedName>
</protein>
<evidence type="ECO:0000259" key="1">
    <source>
        <dbReference type="Pfam" id="PF16355"/>
    </source>
</evidence>
<reference evidence="2" key="1">
    <citation type="submission" date="2021-10" db="EMBL/GenBank/DDBJ databases">
        <title>Collection of gut derived symbiotic bacterial strains cultured from healthy donors.</title>
        <authorList>
            <person name="Lin H."/>
            <person name="Littmann E."/>
            <person name="Claire K."/>
            <person name="Pamer E."/>
        </authorList>
    </citation>
    <scope>NUCLEOTIDE SEQUENCE</scope>
    <source>
        <strain evidence="2">MSK.23.18</strain>
    </source>
</reference>
<dbReference type="Gene3D" id="2.60.40.10">
    <property type="entry name" value="Immunoglobulins"/>
    <property type="match status" value="1"/>
</dbReference>
<comment type="caution">
    <text evidence="2">The sequence shown here is derived from an EMBL/GenBank/DDBJ whole genome shotgun (WGS) entry which is preliminary data.</text>
</comment>
<dbReference type="Proteomes" id="UP001297370">
    <property type="component" value="Unassembled WGS sequence"/>
</dbReference>
<organism evidence="2 3">
    <name type="scientific">Mediterraneibacter gnavus</name>
    <name type="common">Ruminococcus gnavus</name>
    <dbReference type="NCBI Taxonomy" id="33038"/>
    <lineage>
        <taxon>Bacteria</taxon>
        <taxon>Bacillati</taxon>
        <taxon>Bacillota</taxon>
        <taxon>Clostridia</taxon>
        <taxon>Lachnospirales</taxon>
        <taxon>Lachnospiraceae</taxon>
        <taxon>Mediterraneibacter</taxon>
    </lineage>
</organism>
<evidence type="ECO:0000313" key="2">
    <source>
        <dbReference type="EMBL" id="MCB5621355.1"/>
    </source>
</evidence>
<feature type="non-terminal residue" evidence="2">
    <location>
        <position position="1"/>
    </location>
</feature>
<dbReference type="EMBL" id="JAJBOM010000252">
    <property type="protein sequence ID" value="MCB5621355.1"/>
    <property type="molecule type" value="Genomic_DNA"/>
</dbReference>
<name>A0AAJ1B9L7_MEDGN</name>
<proteinExistence type="predicted"/>
<dbReference type="InterPro" id="IPR032311">
    <property type="entry name" value="DUF4982"/>
</dbReference>
<evidence type="ECO:0000313" key="3">
    <source>
        <dbReference type="Proteomes" id="UP001297370"/>
    </source>
</evidence>
<dbReference type="AlphaFoldDB" id="A0AAJ1B9L7"/>
<dbReference type="InterPro" id="IPR013783">
    <property type="entry name" value="Ig-like_fold"/>
</dbReference>
<feature type="domain" description="DUF4982" evidence="1">
    <location>
        <begin position="22"/>
        <end position="71"/>
    </location>
</feature>
<dbReference type="RefSeq" id="WP_226982374.1">
    <property type="nucleotide sequence ID" value="NZ_JAJBOM010000252.1"/>
</dbReference>
<feature type="non-terminal residue" evidence="2">
    <location>
        <position position="72"/>
    </location>
</feature>